<dbReference type="Proteomes" id="UP000029846">
    <property type="component" value="Unassembled WGS sequence"/>
</dbReference>
<feature type="region of interest" description="Disordered" evidence="4">
    <location>
        <begin position="34"/>
        <end position="63"/>
    </location>
</feature>
<keyword evidence="3" id="KW-1015">Disulfide bond</keyword>
<keyword evidence="2" id="KW-0186">Copper</keyword>
<evidence type="ECO:0000256" key="4">
    <source>
        <dbReference type="SAM" id="MobiDB-lite"/>
    </source>
</evidence>
<dbReference type="SUPFAM" id="SSF52833">
    <property type="entry name" value="Thioredoxin-like"/>
    <property type="match status" value="1"/>
</dbReference>
<dbReference type="OrthoDB" id="5296507at2"/>
<dbReference type="eggNOG" id="COG1999">
    <property type="taxonomic scope" value="Bacteria"/>
</dbReference>
<gene>
    <name evidence="6" type="ORF">IT41_15495</name>
    <name evidence="7" type="ORF">SAMN04487972_107155</name>
</gene>
<reference evidence="7 9" key="3">
    <citation type="submission" date="2016-10" db="EMBL/GenBank/DDBJ databases">
        <authorList>
            <person name="de Groot N.N."/>
        </authorList>
    </citation>
    <scope>NUCLEOTIDE SEQUENCE [LARGE SCALE GENOMIC DNA]</scope>
    <source>
        <strain evidence="7 9">CGMCC 1.6117</strain>
    </source>
</reference>
<proteinExistence type="inferred from homology"/>
<evidence type="ECO:0000256" key="2">
    <source>
        <dbReference type="PIRSR" id="PIRSR603782-1"/>
    </source>
</evidence>
<evidence type="ECO:0000313" key="9">
    <source>
        <dbReference type="Proteomes" id="UP000182312"/>
    </source>
</evidence>
<feature type="compositionally biased region" description="Polar residues" evidence="4">
    <location>
        <begin position="35"/>
        <end position="50"/>
    </location>
</feature>
<dbReference type="Pfam" id="PF02630">
    <property type="entry name" value="SCO1-SenC"/>
    <property type="match status" value="1"/>
</dbReference>
<dbReference type="EMBL" id="FOJO01000007">
    <property type="protein sequence ID" value="SFA50451.1"/>
    <property type="molecule type" value="Genomic_DNA"/>
</dbReference>
<organism evidence="6 8">
    <name type="scientific">Paracoccus halophilus</name>
    <dbReference type="NCBI Taxonomy" id="376733"/>
    <lineage>
        <taxon>Bacteria</taxon>
        <taxon>Pseudomonadati</taxon>
        <taxon>Pseudomonadota</taxon>
        <taxon>Alphaproteobacteria</taxon>
        <taxon>Rhodobacterales</taxon>
        <taxon>Paracoccaceae</taxon>
        <taxon>Paracoccus</taxon>
    </lineage>
</organism>
<dbReference type="InterPro" id="IPR003782">
    <property type="entry name" value="SCO1/SenC"/>
</dbReference>
<evidence type="ECO:0000256" key="1">
    <source>
        <dbReference type="ARBA" id="ARBA00010996"/>
    </source>
</evidence>
<reference evidence="6 8" key="1">
    <citation type="submission" date="2014-09" db="EMBL/GenBank/DDBJ databases">
        <authorList>
            <person name="McGinnis J.M."/>
            <person name="Wolfgang W.J."/>
        </authorList>
    </citation>
    <scope>NUCLEOTIDE SEQUENCE [LARGE SCALE GENOMIC DNA]</scope>
    <source>
        <strain evidence="6 8">JCM 14014</strain>
    </source>
</reference>
<name>A0A099EYI1_9RHOB</name>
<sequence>MTRSPIPTLVAIALAAGAAGAHGTMQEDMEGHDMSQMTMTPGQMQSNAQETLAPPDIPVTDADGRTEGFVARMRDAGPVIVSFMYTECDTVCDITNGILYGVDQELAGGDDRITLVSLSIDPANDTPAALRKTADEFAASPRWLWLTAGQRGTSPLLDSLGVAFDSIETHDPMFLIGDFCSNRFTRVIGIPEPEALIAMARDVPECAAS</sequence>
<dbReference type="CDD" id="cd02968">
    <property type="entry name" value="SCO"/>
    <property type="match status" value="1"/>
</dbReference>
<dbReference type="Proteomes" id="UP000182312">
    <property type="component" value="Unassembled WGS sequence"/>
</dbReference>
<protein>
    <submittedName>
        <fullName evidence="7">Protein SCO1/2</fullName>
    </submittedName>
</protein>
<dbReference type="STRING" id="376733.SAMN04487972_107155"/>
<feature type="binding site" evidence="2">
    <location>
        <position position="92"/>
    </location>
    <ligand>
        <name>Cu cation</name>
        <dbReference type="ChEBI" id="CHEBI:23378"/>
    </ligand>
</feature>
<comment type="similarity">
    <text evidence="1">Belongs to the SCO1/2 family.</text>
</comment>
<keyword evidence="2" id="KW-0479">Metal-binding</keyword>
<keyword evidence="8" id="KW-1185">Reference proteome</keyword>
<evidence type="ECO:0000256" key="5">
    <source>
        <dbReference type="SAM" id="SignalP"/>
    </source>
</evidence>
<accession>A0A099EYI1</accession>
<keyword evidence="5" id="KW-0732">Signal</keyword>
<dbReference type="Gene3D" id="3.40.30.10">
    <property type="entry name" value="Glutaredoxin"/>
    <property type="match status" value="1"/>
</dbReference>
<dbReference type="GO" id="GO:0046872">
    <property type="term" value="F:metal ion binding"/>
    <property type="evidence" value="ECO:0007669"/>
    <property type="project" value="UniProtKB-KW"/>
</dbReference>
<evidence type="ECO:0000256" key="3">
    <source>
        <dbReference type="PIRSR" id="PIRSR603782-2"/>
    </source>
</evidence>
<dbReference type="RefSeq" id="WP_036742885.1">
    <property type="nucleotide sequence ID" value="NZ_FOJO01000007.1"/>
</dbReference>
<dbReference type="PANTHER" id="PTHR12151">
    <property type="entry name" value="ELECTRON TRANSPORT PROTIN SCO1/SENC FAMILY MEMBER"/>
    <property type="match status" value="1"/>
</dbReference>
<dbReference type="EMBL" id="JRKN01000027">
    <property type="protein sequence ID" value="KGJ03021.1"/>
    <property type="molecule type" value="Genomic_DNA"/>
</dbReference>
<feature type="binding site" evidence="2">
    <location>
        <position position="88"/>
    </location>
    <ligand>
        <name>Cu cation</name>
        <dbReference type="ChEBI" id="CHEBI:23378"/>
    </ligand>
</feature>
<evidence type="ECO:0000313" key="6">
    <source>
        <dbReference type="EMBL" id="KGJ03021.1"/>
    </source>
</evidence>
<dbReference type="InterPro" id="IPR036249">
    <property type="entry name" value="Thioredoxin-like_sf"/>
</dbReference>
<evidence type="ECO:0000313" key="8">
    <source>
        <dbReference type="Proteomes" id="UP000029846"/>
    </source>
</evidence>
<feature type="disulfide bond" description="Redox-active" evidence="3">
    <location>
        <begin position="88"/>
        <end position="92"/>
    </location>
</feature>
<evidence type="ECO:0000313" key="7">
    <source>
        <dbReference type="EMBL" id="SFA50451.1"/>
    </source>
</evidence>
<feature type="chain" id="PRO_5010409303" evidence="5">
    <location>
        <begin position="22"/>
        <end position="209"/>
    </location>
</feature>
<dbReference type="AlphaFoldDB" id="A0A099EYI1"/>
<reference evidence="6 8" key="2">
    <citation type="submission" date="2014-10" db="EMBL/GenBank/DDBJ databases">
        <title>Paracoccus sanguinis sp. nov., isolated from clinical specimens of New York State patients.</title>
        <authorList>
            <person name="Mingle L.A."/>
            <person name="Cole J.A."/>
            <person name="Lapierre P."/>
            <person name="Musser K.A."/>
        </authorList>
    </citation>
    <scope>NUCLEOTIDE SEQUENCE [LARGE SCALE GENOMIC DNA]</scope>
    <source>
        <strain evidence="6 8">JCM 14014</strain>
    </source>
</reference>
<feature type="signal peptide" evidence="5">
    <location>
        <begin position="1"/>
        <end position="21"/>
    </location>
</feature>
<dbReference type="PANTHER" id="PTHR12151:SF25">
    <property type="entry name" value="LINALOOL DEHYDRATASE_ISOMERASE DOMAIN-CONTAINING PROTEIN"/>
    <property type="match status" value="1"/>
</dbReference>